<accession>A0A8S4N2X1</accession>
<dbReference type="Pfam" id="PF01416">
    <property type="entry name" value="PseudoU_synth_1"/>
    <property type="match status" value="1"/>
</dbReference>
<dbReference type="Gene3D" id="3.30.70.580">
    <property type="entry name" value="Pseudouridine synthase I, catalytic domain, N-terminal subdomain"/>
    <property type="match status" value="1"/>
</dbReference>
<dbReference type="PANTHER" id="PTHR11142">
    <property type="entry name" value="PSEUDOURIDYLATE SYNTHASE"/>
    <property type="match status" value="1"/>
</dbReference>
<keyword evidence="7" id="KW-1185">Reference proteome</keyword>
<keyword evidence="3 4" id="KW-0413">Isomerase</keyword>
<proteinExistence type="inferred from homology"/>
<dbReference type="GO" id="GO:0160147">
    <property type="term" value="F:tRNA pseudouridine(38-40) synthase activity"/>
    <property type="evidence" value="ECO:0007669"/>
    <property type="project" value="UniProtKB-EC"/>
</dbReference>
<reference evidence="6" key="1">
    <citation type="submission" date="2022-03" db="EMBL/GenBank/DDBJ databases">
        <authorList>
            <person name="Martin C."/>
        </authorList>
    </citation>
    <scope>NUCLEOTIDE SEQUENCE</scope>
</reference>
<dbReference type="OrthoDB" id="271910at2759"/>
<dbReference type="EC" id="5.4.99.12" evidence="4"/>
<protein>
    <recommendedName>
        <fullName evidence="4">tRNA pseudouridine synthase</fullName>
        <ecNumber evidence="4">5.4.99.12</ecNumber>
    </recommendedName>
</protein>
<dbReference type="HAMAP" id="MF_00171">
    <property type="entry name" value="TruA"/>
    <property type="match status" value="1"/>
</dbReference>
<evidence type="ECO:0000256" key="3">
    <source>
        <dbReference type="ARBA" id="ARBA00023235"/>
    </source>
</evidence>
<dbReference type="InterPro" id="IPR020103">
    <property type="entry name" value="PsdUridine_synth_cat_dom_sf"/>
</dbReference>
<dbReference type="Proteomes" id="UP000749559">
    <property type="component" value="Unassembled WGS sequence"/>
</dbReference>
<dbReference type="SUPFAM" id="SSF55120">
    <property type="entry name" value="Pseudouridine synthase"/>
    <property type="match status" value="1"/>
</dbReference>
<comment type="caution">
    <text evidence="6">The sequence shown here is derived from an EMBL/GenBank/DDBJ whole genome shotgun (WGS) entry which is preliminary data.</text>
</comment>
<keyword evidence="2 4" id="KW-0819">tRNA processing</keyword>
<dbReference type="InterPro" id="IPR020094">
    <property type="entry name" value="TruA/RsuA/RluB/E/F_N"/>
</dbReference>
<dbReference type="InterPro" id="IPR001406">
    <property type="entry name" value="PsdUridine_synth_TruA"/>
</dbReference>
<comment type="catalytic activity">
    <reaction evidence="4">
        <text>uridine(38/39/40) in tRNA = pseudouridine(38/39/40) in tRNA</text>
        <dbReference type="Rhea" id="RHEA:22376"/>
        <dbReference type="Rhea" id="RHEA-COMP:10085"/>
        <dbReference type="Rhea" id="RHEA-COMP:10087"/>
        <dbReference type="ChEBI" id="CHEBI:65314"/>
        <dbReference type="ChEBI" id="CHEBI:65315"/>
        <dbReference type="EC" id="5.4.99.12"/>
    </reaction>
</comment>
<gene>
    <name evidence="6" type="ORF">OFUS_LOCUS2723</name>
</gene>
<dbReference type="InterPro" id="IPR020095">
    <property type="entry name" value="PsdUridine_synth_TruA_C"/>
</dbReference>
<evidence type="ECO:0000313" key="7">
    <source>
        <dbReference type="Proteomes" id="UP000749559"/>
    </source>
</evidence>
<feature type="domain" description="Pseudouridine synthase I TruA alpha/beta" evidence="5">
    <location>
        <begin position="166"/>
        <end position="283"/>
    </location>
</feature>
<evidence type="ECO:0000256" key="4">
    <source>
        <dbReference type="RuleBase" id="RU003792"/>
    </source>
</evidence>
<dbReference type="PANTHER" id="PTHR11142:SF0">
    <property type="entry name" value="TRNA PSEUDOURIDINE SYNTHASE-LIKE 1"/>
    <property type="match status" value="1"/>
</dbReference>
<evidence type="ECO:0000313" key="6">
    <source>
        <dbReference type="EMBL" id="CAH1775419.1"/>
    </source>
</evidence>
<comment type="similarity">
    <text evidence="1 4">Belongs to the tRNA pseudouridine synthase TruA family.</text>
</comment>
<organism evidence="6 7">
    <name type="scientific">Owenia fusiformis</name>
    <name type="common">Polychaete worm</name>
    <dbReference type="NCBI Taxonomy" id="6347"/>
    <lineage>
        <taxon>Eukaryota</taxon>
        <taxon>Metazoa</taxon>
        <taxon>Spiralia</taxon>
        <taxon>Lophotrochozoa</taxon>
        <taxon>Annelida</taxon>
        <taxon>Polychaeta</taxon>
        <taxon>Sedentaria</taxon>
        <taxon>Canalipalpata</taxon>
        <taxon>Sabellida</taxon>
        <taxon>Oweniida</taxon>
        <taxon>Oweniidae</taxon>
        <taxon>Owenia</taxon>
    </lineage>
</organism>
<dbReference type="InterPro" id="IPR020097">
    <property type="entry name" value="PsdUridine_synth_TruA_a/b_dom"/>
</dbReference>
<name>A0A8S4N2X1_OWEFU</name>
<dbReference type="GO" id="GO:0031119">
    <property type="term" value="P:tRNA pseudouridine synthesis"/>
    <property type="evidence" value="ECO:0007669"/>
    <property type="project" value="TreeGrafter"/>
</dbReference>
<evidence type="ECO:0000259" key="5">
    <source>
        <dbReference type="Pfam" id="PF01416"/>
    </source>
</evidence>
<dbReference type="Gene3D" id="3.30.70.660">
    <property type="entry name" value="Pseudouridine synthase I, catalytic domain, C-terminal subdomain"/>
    <property type="match status" value="1"/>
</dbReference>
<evidence type="ECO:0000256" key="1">
    <source>
        <dbReference type="ARBA" id="ARBA00009375"/>
    </source>
</evidence>
<dbReference type="GO" id="GO:0003723">
    <property type="term" value="F:RNA binding"/>
    <property type="evidence" value="ECO:0007669"/>
    <property type="project" value="InterPro"/>
</dbReference>
<dbReference type="EMBL" id="CAIIXF020000001">
    <property type="protein sequence ID" value="CAH1775419.1"/>
    <property type="molecule type" value="Genomic_DNA"/>
</dbReference>
<sequence>MGRYLFYISYEGTPYRGLAHGDPGSKSVFNVLKDAILRGVKPGNDFKLSSSSRTDAGVHAIANTLHTDLHKYIDGTGEYEPVTLVQLVNKNLRKRAERIRVVDVKRVNDDFHSRFYATSRTYLYRIAVRQEETDIDYMHRLPISVFQADKVAYISKPFDEEKLREAATILTGKLDFAAFSAPRMIQPWQNTVKDMQVSVHRGMNGFLDEHTAYMRDKFQYWDLIFNGNSFLYHQVRKMTGAMVQSARNRISLDDVRAMIDRPNENHDIYGMPAHGLYLKSVNYKEEDLVFTGEEGLTKQKRTDGFFENKEKIRQQFLLKKQKDRKDENG</sequence>
<evidence type="ECO:0000256" key="2">
    <source>
        <dbReference type="ARBA" id="ARBA00022694"/>
    </source>
</evidence>
<dbReference type="AlphaFoldDB" id="A0A8S4N2X1"/>